<feature type="domain" description="Response regulatory" evidence="2">
    <location>
        <begin position="19"/>
        <end position="134"/>
    </location>
</feature>
<dbReference type="Gene3D" id="3.40.50.2300">
    <property type="match status" value="1"/>
</dbReference>
<dbReference type="InterPro" id="IPR011006">
    <property type="entry name" value="CheY-like_superfamily"/>
</dbReference>
<reference evidence="4 5" key="1">
    <citation type="submission" date="2019-11" db="EMBL/GenBank/DDBJ databases">
        <title>Genome sequences of 17 halophilic strains isolated from different environments.</title>
        <authorList>
            <person name="Furrow R.E."/>
        </authorList>
    </citation>
    <scope>NUCLEOTIDE SEQUENCE [LARGE SCALE GENOMIC DNA]</scope>
    <source>
        <strain evidence="4 5">SL-4</strain>
    </source>
</reference>
<proteinExistence type="predicted"/>
<dbReference type="PANTHER" id="PTHR37299:SF1">
    <property type="entry name" value="STAGE 0 SPORULATION PROTEIN A HOMOLOG"/>
    <property type="match status" value="1"/>
</dbReference>
<dbReference type="PROSITE" id="PS50110">
    <property type="entry name" value="RESPONSE_REGULATORY"/>
    <property type="match status" value="1"/>
</dbReference>
<evidence type="ECO:0000313" key="4">
    <source>
        <dbReference type="EMBL" id="MYL73055.1"/>
    </source>
</evidence>
<evidence type="ECO:0000256" key="1">
    <source>
        <dbReference type="PROSITE-ProRule" id="PRU00169"/>
    </source>
</evidence>
<dbReference type="GO" id="GO:0003677">
    <property type="term" value="F:DNA binding"/>
    <property type="evidence" value="ECO:0007669"/>
    <property type="project" value="InterPro"/>
</dbReference>
<dbReference type="InterPro" id="IPR007492">
    <property type="entry name" value="LytTR_DNA-bd_dom"/>
</dbReference>
<dbReference type="InterPro" id="IPR046947">
    <property type="entry name" value="LytR-like"/>
</dbReference>
<dbReference type="AlphaFoldDB" id="A0A845FHU1"/>
<dbReference type="InterPro" id="IPR001789">
    <property type="entry name" value="Sig_transdc_resp-reg_receiver"/>
</dbReference>
<dbReference type="SUPFAM" id="SSF52172">
    <property type="entry name" value="CheY-like"/>
    <property type="match status" value="1"/>
</dbReference>
<name>A0A845FHU1_9BACI</name>
<dbReference type="EMBL" id="WMFA01000017">
    <property type="protein sequence ID" value="MYL73055.1"/>
    <property type="molecule type" value="Genomic_DNA"/>
</dbReference>
<dbReference type="Proteomes" id="UP000450457">
    <property type="component" value="Unassembled WGS sequence"/>
</dbReference>
<dbReference type="Gene3D" id="2.40.50.1020">
    <property type="entry name" value="LytTr DNA-binding domain"/>
    <property type="match status" value="1"/>
</dbReference>
<gene>
    <name evidence="4" type="ORF">GLW00_19760</name>
</gene>
<organism evidence="4 5">
    <name type="scientific">Halobacillus litoralis</name>
    <dbReference type="NCBI Taxonomy" id="45668"/>
    <lineage>
        <taxon>Bacteria</taxon>
        <taxon>Bacillati</taxon>
        <taxon>Bacillota</taxon>
        <taxon>Bacilli</taxon>
        <taxon>Bacillales</taxon>
        <taxon>Bacillaceae</taxon>
        <taxon>Halobacillus</taxon>
    </lineage>
</organism>
<accession>A0A845FHU1</accession>
<dbReference type="PANTHER" id="PTHR37299">
    <property type="entry name" value="TRANSCRIPTIONAL REGULATOR-RELATED"/>
    <property type="match status" value="1"/>
</dbReference>
<keyword evidence="1" id="KW-0597">Phosphoprotein</keyword>
<feature type="domain" description="HTH LytTR-type" evidence="3">
    <location>
        <begin position="145"/>
        <end position="251"/>
    </location>
</feature>
<dbReference type="Pfam" id="PF04397">
    <property type="entry name" value="LytTR"/>
    <property type="match status" value="1"/>
</dbReference>
<dbReference type="SMART" id="SM00850">
    <property type="entry name" value="LytTR"/>
    <property type="match status" value="1"/>
</dbReference>
<dbReference type="PROSITE" id="PS50930">
    <property type="entry name" value="HTH_LYTTR"/>
    <property type="match status" value="1"/>
</dbReference>
<sequence length="252" mass="29114">MHMNLIFQKKMKKNKGSLNIVAIDDDIQSLKDLEEAISVVPEANLLLATTDISDLLKCLSEHEDIDVAIIDINMPHYNGFDIARHLKDNNPKTKIIFYSAYEDFALKGYKYYPEDFLTKPLNALRLKQTLSKLVHLASEKKQRKIGVQSDRSFVLVDVKDITFIEKKLKKSVIHLSESTIKTNAGLNKLEDQLKGNGFFRCHQSYLVPLDKIVAIQPDELMKSYNLRLQDTEKLISVSKYKYQELRKRIKEL</sequence>
<comment type="caution">
    <text evidence="4">The sequence shown here is derived from an EMBL/GenBank/DDBJ whole genome shotgun (WGS) entry which is preliminary data.</text>
</comment>
<protein>
    <submittedName>
        <fullName evidence="4">Response regulator</fullName>
    </submittedName>
</protein>
<evidence type="ECO:0000313" key="5">
    <source>
        <dbReference type="Proteomes" id="UP000450457"/>
    </source>
</evidence>
<dbReference type="GO" id="GO:0000156">
    <property type="term" value="F:phosphorelay response regulator activity"/>
    <property type="evidence" value="ECO:0007669"/>
    <property type="project" value="InterPro"/>
</dbReference>
<dbReference type="Pfam" id="PF00072">
    <property type="entry name" value="Response_reg"/>
    <property type="match status" value="1"/>
</dbReference>
<evidence type="ECO:0000259" key="3">
    <source>
        <dbReference type="PROSITE" id="PS50930"/>
    </source>
</evidence>
<feature type="modified residue" description="4-aspartylphosphate" evidence="1">
    <location>
        <position position="71"/>
    </location>
</feature>
<dbReference type="SMART" id="SM00448">
    <property type="entry name" value="REC"/>
    <property type="match status" value="1"/>
</dbReference>
<evidence type="ECO:0000259" key="2">
    <source>
        <dbReference type="PROSITE" id="PS50110"/>
    </source>
</evidence>